<protein>
    <recommendedName>
        <fullName evidence="5">Transmembrane protein</fullName>
    </recommendedName>
</protein>
<dbReference type="RefSeq" id="XP_001426305.1">
    <property type="nucleotide sequence ID" value="XM_001426268.1"/>
</dbReference>
<organism evidence="3 4">
    <name type="scientific">Paramecium tetraurelia</name>
    <dbReference type="NCBI Taxonomy" id="5888"/>
    <lineage>
        <taxon>Eukaryota</taxon>
        <taxon>Sar</taxon>
        <taxon>Alveolata</taxon>
        <taxon>Ciliophora</taxon>
        <taxon>Intramacronucleata</taxon>
        <taxon>Oligohymenophorea</taxon>
        <taxon>Peniculida</taxon>
        <taxon>Parameciidae</taxon>
        <taxon>Paramecium</taxon>
    </lineage>
</organism>
<dbReference type="Proteomes" id="UP000000600">
    <property type="component" value="Unassembled WGS sequence"/>
</dbReference>
<keyword evidence="2" id="KW-1133">Transmembrane helix</keyword>
<evidence type="ECO:0008006" key="5">
    <source>
        <dbReference type="Google" id="ProtNLM"/>
    </source>
</evidence>
<keyword evidence="4" id="KW-1185">Reference proteome</keyword>
<evidence type="ECO:0000313" key="4">
    <source>
        <dbReference type="Proteomes" id="UP000000600"/>
    </source>
</evidence>
<dbReference type="EMBL" id="CT867999">
    <property type="protein sequence ID" value="CAK58907.1"/>
    <property type="molecule type" value="Genomic_DNA"/>
</dbReference>
<name>A0BK40_PARTE</name>
<dbReference type="KEGG" id="ptm:GSPATT00029537001"/>
<feature type="region of interest" description="Disordered" evidence="1">
    <location>
        <begin position="106"/>
        <end position="148"/>
    </location>
</feature>
<dbReference type="GeneID" id="5012089"/>
<keyword evidence="2" id="KW-0472">Membrane</keyword>
<dbReference type="AlphaFoldDB" id="A0BK40"/>
<evidence type="ECO:0000313" key="3">
    <source>
        <dbReference type="EMBL" id="CAK58907.1"/>
    </source>
</evidence>
<dbReference type="InParanoid" id="A0BK40"/>
<accession>A0BK40</accession>
<feature type="transmembrane region" description="Helical" evidence="2">
    <location>
        <begin position="21"/>
        <end position="40"/>
    </location>
</feature>
<keyword evidence="2" id="KW-0812">Transmembrane</keyword>
<sequence length="148" mass="18242">MKLRKIQFFSELASLKFINYSFAYIDIFYFIITSIYVIFISEFPTNSQFSILSDSFTWQLNINTEEQKFTQKYCNKVWQNFFMRKQDNKKRNQSLEQNITQHNIQQFKNYRNTQQQKQTKKKNKLKKWDLKKQKKVQKQNFEEGQENN</sequence>
<evidence type="ECO:0000256" key="1">
    <source>
        <dbReference type="SAM" id="MobiDB-lite"/>
    </source>
</evidence>
<dbReference type="HOGENOM" id="CLU_1762307_0_0_1"/>
<reference evidence="3 4" key="1">
    <citation type="journal article" date="2006" name="Nature">
        <title>Global trends of whole-genome duplications revealed by the ciliate Paramecium tetraurelia.</title>
        <authorList>
            <consortium name="Genoscope"/>
            <person name="Aury J.-M."/>
            <person name="Jaillon O."/>
            <person name="Duret L."/>
            <person name="Noel B."/>
            <person name="Jubin C."/>
            <person name="Porcel B.M."/>
            <person name="Segurens B."/>
            <person name="Daubin V."/>
            <person name="Anthouard V."/>
            <person name="Aiach N."/>
            <person name="Arnaiz O."/>
            <person name="Billaut A."/>
            <person name="Beisson J."/>
            <person name="Blanc I."/>
            <person name="Bouhouche K."/>
            <person name="Camara F."/>
            <person name="Duharcourt S."/>
            <person name="Guigo R."/>
            <person name="Gogendeau D."/>
            <person name="Katinka M."/>
            <person name="Keller A.-M."/>
            <person name="Kissmehl R."/>
            <person name="Klotz C."/>
            <person name="Koll F."/>
            <person name="Le Moue A."/>
            <person name="Lepere C."/>
            <person name="Malinsky S."/>
            <person name="Nowacki M."/>
            <person name="Nowak J.K."/>
            <person name="Plattner H."/>
            <person name="Poulain J."/>
            <person name="Ruiz F."/>
            <person name="Serrano V."/>
            <person name="Zagulski M."/>
            <person name="Dessen P."/>
            <person name="Betermier M."/>
            <person name="Weissenbach J."/>
            <person name="Scarpelli C."/>
            <person name="Schachter V."/>
            <person name="Sperling L."/>
            <person name="Meyer E."/>
            <person name="Cohen J."/>
            <person name="Wincker P."/>
        </authorList>
    </citation>
    <scope>NUCLEOTIDE SEQUENCE [LARGE SCALE GENOMIC DNA]</scope>
    <source>
        <strain evidence="3 4">Stock d4-2</strain>
    </source>
</reference>
<gene>
    <name evidence="3" type="ORF">GSPATT00029537001</name>
</gene>
<proteinExistence type="predicted"/>
<evidence type="ECO:0000256" key="2">
    <source>
        <dbReference type="SAM" id="Phobius"/>
    </source>
</evidence>